<dbReference type="AlphaFoldDB" id="A0A917QRD4"/>
<name>A0A917QRD4_9NOCA</name>
<organism evidence="1 2">
    <name type="scientific">Nocardia camponoti</name>
    <dbReference type="NCBI Taxonomy" id="1616106"/>
    <lineage>
        <taxon>Bacteria</taxon>
        <taxon>Bacillati</taxon>
        <taxon>Actinomycetota</taxon>
        <taxon>Actinomycetes</taxon>
        <taxon>Mycobacteriales</taxon>
        <taxon>Nocardiaceae</taxon>
        <taxon>Nocardia</taxon>
    </lineage>
</organism>
<dbReference type="EMBL" id="BMMW01000004">
    <property type="protein sequence ID" value="GGK64780.1"/>
    <property type="molecule type" value="Genomic_DNA"/>
</dbReference>
<comment type="caution">
    <text evidence="1">The sequence shown here is derived from an EMBL/GenBank/DDBJ whole genome shotgun (WGS) entry which is preliminary data.</text>
</comment>
<reference evidence="1" key="1">
    <citation type="journal article" date="2014" name="Int. J. Syst. Evol. Microbiol.">
        <title>Complete genome sequence of Corynebacterium casei LMG S-19264T (=DSM 44701T), isolated from a smear-ripened cheese.</title>
        <authorList>
            <consortium name="US DOE Joint Genome Institute (JGI-PGF)"/>
            <person name="Walter F."/>
            <person name="Albersmeier A."/>
            <person name="Kalinowski J."/>
            <person name="Ruckert C."/>
        </authorList>
    </citation>
    <scope>NUCLEOTIDE SEQUENCE</scope>
    <source>
        <strain evidence="1">CGMCC 4.7278</strain>
    </source>
</reference>
<evidence type="ECO:0000313" key="1">
    <source>
        <dbReference type="EMBL" id="GGK64780.1"/>
    </source>
</evidence>
<evidence type="ECO:0000313" key="2">
    <source>
        <dbReference type="Proteomes" id="UP000612956"/>
    </source>
</evidence>
<proteinExistence type="predicted"/>
<sequence length="54" mass="5990">MRPRLAMSRADARIQTAWRGVTVLCNATALCEVTVLRSVTVLCEATTLEQWLSP</sequence>
<dbReference type="Proteomes" id="UP000612956">
    <property type="component" value="Unassembled WGS sequence"/>
</dbReference>
<reference evidence="1" key="2">
    <citation type="submission" date="2020-09" db="EMBL/GenBank/DDBJ databases">
        <authorList>
            <person name="Sun Q."/>
            <person name="Zhou Y."/>
        </authorList>
    </citation>
    <scope>NUCLEOTIDE SEQUENCE</scope>
    <source>
        <strain evidence="1">CGMCC 4.7278</strain>
    </source>
</reference>
<accession>A0A917QRD4</accession>
<protein>
    <submittedName>
        <fullName evidence="1">Uncharacterized protein</fullName>
    </submittedName>
</protein>
<keyword evidence="2" id="KW-1185">Reference proteome</keyword>
<gene>
    <name evidence="1" type="ORF">GCM10011591_41240</name>
</gene>